<organism evidence="3 4">
    <name type="scientific">Actinomadura viridis</name>
    <dbReference type="NCBI Taxonomy" id="58110"/>
    <lineage>
        <taxon>Bacteria</taxon>
        <taxon>Bacillati</taxon>
        <taxon>Actinomycetota</taxon>
        <taxon>Actinomycetes</taxon>
        <taxon>Streptosporangiales</taxon>
        <taxon>Thermomonosporaceae</taxon>
        <taxon>Actinomadura</taxon>
    </lineage>
</organism>
<dbReference type="PANTHER" id="PTHR35526">
    <property type="entry name" value="ANTI-SIGMA-F FACTOR RSBW-RELATED"/>
    <property type="match status" value="1"/>
</dbReference>
<keyword evidence="4" id="KW-1185">Reference proteome</keyword>
<keyword evidence="1" id="KW-0723">Serine/threonine-protein kinase</keyword>
<dbReference type="Gene3D" id="3.30.565.10">
    <property type="entry name" value="Histidine kinase-like ATPase, C-terminal domain"/>
    <property type="match status" value="1"/>
</dbReference>
<gene>
    <name evidence="3" type="ORF">IW256_004268</name>
</gene>
<dbReference type="RefSeq" id="WP_197012661.1">
    <property type="nucleotide sequence ID" value="NZ_BAABES010000021.1"/>
</dbReference>
<accession>A0A931GKG4</accession>
<dbReference type="GO" id="GO:0004674">
    <property type="term" value="F:protein serine/threonine kinase activity"/>
    <property type="evidence" value="ECO:0007669"/>
    <property type="project" value="UniProtKB-KW"/>
</dbReference>
<dbReference type="CDD" id="cd16936">
    <property type="entry name" value="HATPase_RsbW-like"/>
    <property type="match status" value="1"/>
</dbReference>
<dbReference type="InterPro" id="IPR003594">
    <property type="entry name" value="HATPase_dom"/>
</dbReference>
<dbReference type="InterPro" id="IPR050267">
    <property type="entry name" value="Anti-sigma-factor_SerPK"/>
</dbReference>
<proteinExistence type="predicted"/>
<dbReference type="Proteomes" id="UP000614047">
    <property type="component" value="Unassembled WGS sequence"/>
</dbReference>
<dbReference type="InterPro" id="IPR036890">
    <property type="entry name" value="HATPase_C_sf"/>
</dbReference>
<protein>
    <submittedName>
        <fullName evidence="3">Anti-sigma regulatory factor (Ser/Thr protein kinase)</fullName>
    </submittedName>
</protein>
<evidence type="ECO:0000259" key="2">
    <source>
        <dbReference type="Pfam" id="PF13581"/>
    </source>
</evidence>
<name>A0A931GKG4_9ACTN</name>
<evidence type="ECO:0000313" key="4">
    <source>
        <dbReference type="Proteomes" id="UP000614047"/>
    </source>
</evidence>
<evidence type="ECO:0000313" key="3">
    <source>
        <dbReference type="EMBL" id="MBG6090155.1"/>
    </source>
</evidence>
<sequence length="137" mass="14356">MSGLTLLASLTLPGVPGSAPCARRFLRDTLVPGHLAPGEEVLDDMALVVDEFTGNAVRHTDSGQGGKILLRVLAGRGVLRAEVTDDGAGGARPLLRAAPEGESGRGLHIVDALASRWGHRPDGVRTTVWAEFFTPGR</sequence>
<feature type="domain" description="Histidine kinase/HSP90-like ATPase" evidence="2">
    <location>
        <begin position="22"/>
        <end position="129"/>
    </location>
</feature>
<dbReference type="EMBL" id="JADOUA010000001">
    <property type="protein sequence ID" value="MBG6090155.1"/>
    <property type="molecule type" value="Genomic_DNA"/>
</dbReference>
<dbReference type="Pfam" id="PF13581">
    <property type="entry name" value="HATPase_c_2"/>
    <property type="match status" value="1"/>
</dbReference>
<evidence type="ECO:0000256" key="1">
    <source>
        <dbReference type="ARBA" id="ARBA00022527"/>
    </source>
</evidence>
<comment type="caution">
    <text evidence="3">The sequence shown here is derived from an EMBL/GenBank/DDBJ whole genome shotgun (WGS) entry which is preliminary data.</text>
</comment>
<keyword evidence="1" id="KW-0808">Transferase</keyword>
<dbReference type="SUPFAM" id="SSF55874">
    <property type="entry name" value="ATPase domain of HSP90 chaperone/DNA topoisomerase II/histidine kinase"/>
    <property type="match status" value="1"/>
</dbReference>
<dbReference type="AlphaFoldDB" id="A0A931GKG4"/>
<keyword evidence="1" id="KW-0418">Kinase</keyword>
<dbReference type="PANTHER" id="PTHR35526:SF3">
    <property type="entry name" value="ANTI-SIGMA-F FACTOR RSBW"/>
    <property type="match status" value="1"/>
</dbReference>
<reference evidence="3" key="1">
    <citation type="submission" date="2020-11" db="EMBL/GenBank/DDBJ databases">
        <title>Sequencing the genomes of 1000 actinobacteria strains.</title>
        <authorList>
            <person name="Klenk H.-P."/>
        </authorList>
    </citation>
    <scope>NUCLEOTIDE SEQUENCE</scope>
    <source>
        <strain evidence="3">DSM 43175</strain>
    </source>
</reference>